<dbReference type="AlphaFoldDB" id="A0A6C0IZC4"/>
<dbReference type="EMBL" id="MN740283">
    <property type="protein sequence ID" value="QHT97795.1"/>
    <property type="molecule type" value="Genomic_DNA"/>
</dbReference>
<protein>
    <submittedName>
        <fullName evidence="1">Uncharacterized protein</fullName>
    </submittedName>
</protein>
<evidence type="ECO:0000313" key="1">
    <source>
        <dbReference type="EMBL" id="QHT97795.1"/>
    </source>
</evidence>
<sequence length="30" mass="3360">MSYVPGSVDLPDEILIRMILGESSNTNNYM</sequence>
<accession>A0A6C0IZC4</accession>
<organism evidence="1">
    <name type="scientific">viral metagenome</name>
    <dbReference type="NCBI Taxonomy" id="1070528"/>
    <lineage>
        <taxon>unclassified sequences</taxon>
        <taxon>metagenomes</taxon>
        <taxon>organismal metagenomes</taxon>
    </lineage>
</organism>
<proteinExistence type="predicted"/>
<name>A0A6C0IZC4_9ZZZZ</name>
<reference evidence="1" key="1">
    <citation type="journal article" date="2020" name="Nature">
        <title>Giant virus diversity and host interactions through global metagenomics.</title>
        <authorList>
            <person name="Schulz F."/>
            <person name="Roux S."/>
            <person name="Paez-Espino D."/>
            <person name="Jungbluth S."/>
            <person name="Walsh D.A."/>
            <person name="Denef V.J."/>
            <person name="McMahon K.D."/>
            <person name="Konstantinidis K.T."/>
            <person name="Eloe-Fadrosh E.A."/>
            <person name="Kyrpides N.C."/>
            <person name="Woyke T."/>
        </authorList>
    </citation>
    <scope>NUCLEOTIDE SEQUENCE</scope>
    <source>
        <strain evidence="1">GVMAG-M-3300025572-1</strain>
    </source>
</reference>